<comment type="caution">
    <text evidence="1">The sequence shown here is derived from an EMBL/GenBank/DDBJ whole genome shotgun (WGS) entry which is preliminary data.</text>
</comment>
<reference evidence="1" key="1">
    <citation type="journal article" date="2017" name="Appl. Environ. Microbiol.">
        <title>Molecular characterization of an Endozoicomonas-like organism causing infection in king scallop Pecten maximus L.</title>
        <authorList>
            <person name="Cano I."/>
            <person name="van Aerle R."/>
            <person name="Ross S."/>
            <person name="Verner-Jeffreys D.W."/>
            <person name="Paley R.K."/>
            <person name="Rimmer G."/>
            <person name="Ryder D."/>
            <person name="Hooper P."/>
            <person name="Stone D."/>
            <person name="Feist S.W."/>
        </authorList>
    </citation>
    <scope>NUCLEOTIDE SEQUENCE</scope>
</reference>
<evidence type="ECO:0000313" key="1">
    <source>
        <dbReference type="EMBL" id="PJE80336.1"/>
    </source>
</evidence>
<protein>
    <submittedName>
        <fullName evidence="1">Uncharacterized protein</fullName>
    </submittedName>
</protein>
<accession>A0A2H9TAR1</accession>
<organism evidence="1">
    <name type="scientific">invertebrate metagenome</name>
    <dbReference type="NCBI Taxonomy" id="1711999"/>
    <lineage>
        <taxon>unclassified sequences</taxon>
        <taxon>metagenomes</taxon>
        <taxon>organismal metagenomes</taxon>
    </lineage>
</organism>
<name>A0A2H9TAR1_9ZZZZ</name>
<sequence length="43" mass="5117">MPDHYHGSCIYMYGLGFIDLLQYRMAPLQYFVLQIPIELFMMG</sequence>
<dbReference type="AlphaFoldDB" id="A0A2H9TAR1"/>
<gene>
    <name evidence="1" type="ORF">CI610_00669</name>
</gene>
<dbReference type="EMBL" id="NSIT01000021">
    <property type="protein sequence ID" value="PJE80336.1"/>
    <property type="molecule type" value="Genomic_DNA"/>
</dbReference>
<proteinExistence type="predicted"/>